<name>A0AAD5VDC7_9AGAR</name>
<protein>
    <submittedName>
        <fullName evidence="2">Uncharacterized protein</fullName>
    </submittedName>
</protein>
<comment type="caution">
    <text evidence="2">The sequence shown here is derived from an EMBL/GenBank/DDBJ whole genome shotgun (WGS) entry which is preliminary data.</text>
</comment>
<organism evidence="2 3">
    <name type="scientific">Leucocoprinus birnbaumii</name>
    <dbReference type="NCBI Taxonomy" id="56174"/>
    <lineage>
        <taxon>Eukaryota</taxon>
        <taxon>Fungi</taxon>
        <taxon>Dikarya</taxon>
        <taxon>Basidiomycota</taxon>
        <taxon>Agaricomycotina</taxon>
        <taxon>Agaricomycetes</taxon>
        <taxon>Agaricomycetidae</taxon>
        <taxon>Agaricales</taxon>
        <taxon>Agaricineae</taxon>
        <taxon>Agaricaceae</taxon>
        <taxon>Leucocoprinus</taxon>
    </lineage>
</organism>
<feature type="compositionally biased region" description="Basic and acidic residues" evidence="1">
    <location>
        <begin position="77"/>
        <end position="86"/>
    </location>
</feature>
<feature type="compositionally biased region" description="Polar residues" evidence="1">
    <location>
        <begin position="93"/>
        <end position="113"/>
    </location>
</feature>
<reference evidence="2" key="1">
    <citation type="submission" date="2022-07" db="EMBL/GenBank/DDBJ databases">
        <title>Genome Sequence of Leucocoprinus birnbaumii.</title>
        <authorList>
            <person name="Buettner E."/>
        </authorList>
    </citation>
    <scope>NUCLEOTIDE SEQUENCE</scope>
    <source>
        <strain evidence="2">VT141</strain>
    </source>
</reference>
<dbReference type="AlphaFoldDB" id="A0AAD5VDC7"/>
<proteinExistence type="predicted"/>
<evidence type="ECO:0000256" key="1">
    <source>
        <dbReference type="SAM" id="MobiDB-lite"/>
    </source>
</evidence>
<gene>
    <name evidence="2" type="ORF">NP233_g13103</name>
</gene>
<feature type="region of interest" description="Disordered" evidence="1">
    <location>
        <begin position="1"/>
        <end position="23"/>
    </location>
</feature>
<dbReference type="Proteomes" id="UP001213000">
    <property type="component" value="Unassembled WGS sequence"/>
</dbReference>
<evidence type="ECO:0000313" key="3">
    <source>
        <dbReference type="Proteomes" id="UP001213000"/>
    </source>
</evidence>
<feature type="region of interest" description="Disordered" evidence="1">
    <location>
        <begin position="74"/>
        <end position="113"/>
    </location>
</feature>
<keyword evidence="3" id="KW-1185">Reference proteome</keyword>
<evidence type="ECO:0000313" key="2">
    <source>
        <dbReference type="EMBL" id="KAJ3551310.1"/>
    </source>
</evidence>
<sequence>MPPVVEPVRRGSSHSMSLPNVAPDAINNSSHCDLNEDELDLENATFILSGPFLYYLNSGIHDEQPRALTADIFAPPSRDRDKDLSDSPHGNARISSSNGRDSSVCHSAAPQTTPFIADSKEEYTDSEDTSCNASDAEWDMCNVDIAPFVGPSPESWGWVGEINRNREGSGYLGDDEEEWVFCREDDEDEEEDRYFSVNLSSY</sequence>
<accession>A0AAD5VDC7</accession>
<dbReference type="EMBL" id="JANIEX010002227">
    <property type="protein sequence ID" value="KAJ3551310.1"/>
    <property type="molecule type" value="Genomic_DNA"/>
</dbReference>